<organism evidence="2 3">
    <name type="scientific">Trichinella patagoniensis</name>
    <dbReference type="NCBI Taxonomy" id="990121"/>
    <lineage>
        <taxon>Eukaryota</taxon>
        <taxon>Metazoa</taxon>
        <taxon>Ecdysozoa</taxon>
        <taxon>Nematoda</taxon>
        <taxon>Enoplea</taxon>
        <taxon>Dorylaimia</taxon>
        <taxon>Trichinellida</taxon>
        <taxon>Trichinellidae</taxon>
        <taxon>Trichinella</taxon>
    </lineage>
</organism>
<dbReference type="AlphaFoldDB" id="A0A0V0ZIT4"/>
<protein>
    <submittedName>
        <fullName evidence="2">Uncharacterized protein</fullName>
    </submittedName>
</protein>
<reference evidence="2 3" key="1">
    <citation type="submission" date="2015-01" db="EMBL/GenBank/DDBJ databases">
        <title>Evolution of Trichinella species and genotypes.</title>
        <authorList>
            <person name="Korhonen P.K."/>
            <person name="Edoardo P."/>
            <person name="Giuseppe L.R."/>
            <person name="Gasser R.B."/>
        </authorList>
    </citation>
    <scope>NUCLEOTIDE SEQUENCE [LARGE SCALE GENOMIC DNA]</scope>
    <source>
        <strain evidence="2">ISS2496</strain>
    </source>
</reference>
<accession>A0A0V0ZIT4</accession>
<feature type="region of interest" description="Disordered" evidence="1">
    <location>
        <begin position="73"/>
        <end position="99"/>
    </location>
</feature>
<evidence type="ECO:0000256" key="1">
    <source>
        <dbReference type="SAM" id="MobiDB-lite"/>
    </source>
</evidence>
<keyword evidence="3" id="KW-1185">Reference proteome</keyword>
<evidence type="ECO:0000313" key="3">
    <source>
        <dbReference type="Proteomes" id="UP000054783"/>
    </source>
</evidence>
<name>A0A0V0ZIT4_9BILA</name>
<evidence type="ECO:0000313" key="2">
    <source>
        <dbReference type="EMBL" id="KRY12550.1"/>
    </source>
</evidence>
<comment type="caution">
    <text evidence="2">The sequence shown here is derived from an EMBL/GenBank/DDBJ whole genome shotgun (WGS) entry which is preliminary data.</text>
</comment>
<dbReference type="EMBL" id="JYDQ01000162">
    <property type="protein sequence ID" value="KRY12550.1"/>
    <property type="molecule type" value="Genomic_DNA"/>
</dbReference>
<dbReference type="Proteomes" id="UP000054783">
    <property type="component" value="Unassembled WGS sequence"/>
</dbReference>
<proteinExistence type="predicted"/>
<sequence>MRHQQSYQKTKTRFMRELLAQLVKQHIEMRYQNKKSMHKLNKPSSATDCPKIINVTDITYKTIKSIKMPRAVMSKSTQNSCHSSSCTGIKYDETSSVSS</sequence>
<gene>
    <name evidence="2" type="ORF">T12_2882</name>
</gene>
<feature type="compositionally biased region" description="Polar residues" evidence="1">
    <location>
        <begin position="74"/>
        <end position="87"/>
    </location>
</feature>